<dbReference type="EMBL" id="DUZY01000005">
    <property type="protein sequence ID" value="DAD38948.1"/>
    <property type="molecule type" value="Genomic_DNA"/>
</dbReference>
<comment type="caution">
    <text evidence="2">The sequence shown here is derived from an EMBL/GenBank/DDBJ whole genome shotgun (WGS) entry which is preliminary data.</text>
</comment>
<gene>
    <name evidence="2" type="ORF">HUJ06_013270</name>
</gene>
<feature type="region of interest" description="Disordered" evidence="1">
    <location>
        <begin position="1"/>
        <end position="67"/>
    </location>
</feature>
<dbReference type="AlphaFoldDB" id="A0A822ZBN3"/>
<sequence>MGKSKKRKGRCTRAQMTLETEGSKSPNESDSSNNGKTLETEGSNKPMTEFHVERNSNRCKSNKFDKQNKLSSCVNRENLLLCDGEPKKEFKTSNWTHQITSEIEPKRNQHLENVETGDIGVWNTRG</sequence>
<feature type="compositionally biased region" description="Basic residues" evidence="1">
    <location>
        <begin position="1"/>
        <end position="11"/>
    </location>
</feature>
<proteinExistence type="predicted"/>
<name>A0A822ZBN3_NELNU</name>
<evidence type="ECO:0000313" key="2">
    <source>
        <dbReference type="EMBL" id="DAD38948.1"/>
    </source>
</evidence>
<feature type="compositionally biased region" description="Basic and acidic residues" evidence="1">
    <location>
        <begin position="48"/>
        <end position="67"/>
    </location>
</feature>
<evidence type="ECO:0000256" key="1">
    <source>
        <dbReference type="SAM" id="MobiDB-lite"/>
    </source>
</evidence>
<evidence type="ECO:0000313" key="3">
    <source>
        <dbReference type="Proteomes" id="UP000607653"/>
    </source>
</evidence>
<protein>
    <submittedName>
        <fullName evidence="2">Uncharacterized protein</fullName>
    </submittedName>
</protein>
<accession>A0A822ZBN3</accession>
<dbReference type="Proteomes" id="UP000607653">
    <property type="component" value="Unassembled WGS sequence"/>
</dbReference>
<feature type="compositionally biased region" description="Polar residues" evidence="1">
    <location>
        <begin position="14"/>
        <end position="46"/>
    </location>
</feature>
<keyword evidence="3" id="KW-1185">Reference proteome</keyword>
<organism evidence="2 3">
    <name type="scientific">Nelumbo nucifera</name>
    <name type="common">Sacred lotus</name>
    <dbReference type="NCBI Taxonomy" id="4432"/>
    <lineage>
        <taxon>Eukaryota</taxon>
        <taxon>Viridiplantae</taxon>
        <taxon>Streptophyta</taxon>
        <taxon>Embryophyta</taxon>
        <taxon>Tracheophyta</taxon>
        <taxon>Spermatophyta</taxon>
        <taxon>Magnoliopsida</taxon>
        <taxon>Proteales</taxon>
        <taxon>Nelumbonaceae</taxon>
        <taxon>Nelumbo</taxon>
    </lineage>
</organism>
<reference evidence="2 3" key="1">
    <citation type="journal article" date="2020" name="Mol. Biol. Evol.">
        <title>Distinct Expression and Methylation Patterns for Genes with Different Fates following a Single Whole-Genome Duplication in Flowering Plants.</title>
        <authorList>
            <person name="Shi T."/>
            <person name="Rahmani R.S."/>
            <person name="Gugger P.F."/>
            <person name="Wang M."/>
            <person name="Li H."/>
            <person name="Zhang Y."/>
            <person name="Li Z."/>
            <person name="Wang Q."/>
            <person name="Van de Peer Y."/>
            <person name="Marchal K."/>
            <person name="Chen J."/>
        </authorList>
    </citation>
    <scope>NUCLEOTIDE SEQUENCE [LARGE SCALE GENOMIC DNA]</scope>
    <source>
        <tissue evidence="2">Leaf</tissue>
    </source>
</reference>